<evidence type="ECO:0000313" key="4">
    <source>
        <dbReference type="Proteomes" id="UP001331761"/>
    </source>
</evidence>
<feature type="disulfide bond" evidence="1">
    <location>
        <begin position="64"/>
        <end position="98"/>
    </location>
</feature>
<evidence type="ECO:0000259" key="2">
    <source>
        <dbReference type="PROSITE" id="PS51670"/>
    </source>
</evidence>
<dbReference type="SMART" id="SM00254">
    <property type="entry name" value="ShKT"/>
    <property type="match status" value="2"/>
</dbReference>
<evidence type="ECO:0000256" key="1">
    <source>
        <dbReference type="PROSITE-ProRule" id="PRU01005"/>
    </source>
</evidence>
<feature type="domain" description="ShKT" evidence="2">
    <location>
        <begin position="64"/>
        <end position="98"/>
    </location>
</feature>
<comment type="caution">
    <text evidence="3">The sequence shown here is derived from an EMBL/GenBank/DDBJ whole genome shotgun (WGS) entry which is preliminary data.</text>
</comment>
<feature type="disulfide bond" evidence="1">
    <location>
        <begin position="123"/>
        <end position="136"/>
    </location>
</feature>
<sequence length="164" mass="18394">MSENCRLACGKCGVTRAITCSGGEKNQGQFDHSPSRVISTTTAAPLQRPPPRTGGTSTCNSPMCFNEYQCCPVWALQGECQTKPVFMLCQCRVSCQQCRPPYRYGDCADYHSDCAKWSRTGECRKPWMLENCRRSCNSCATIDSLRPRCTHRFTRTVFFTSIGM</sequence>
<feature type="domain" description="ShKT" evidence="2">
    <location>
        <begin position="107"/>
        <end position="139"/>
    </location>
</feature>
<dbReference type="PROSITE" id="PS51670">
    <property type="entry name" value="SHKT"/>
    <property type="match status" value="2"/>
</dbReference>
<evidence type="ECO:0000313" key="3">
    <source>
        <dbReference type="EMBL" id="KAK5980237.1"/>
    </source>
</evidence>
<feature type="disulfide bond" evidence="1">
    <location>
        <begin position="114"/>
        <end position="132"/>
    </location>
</feature>
<accession>A0AAN8IST9</accession>
<keyword evidence="4" id="KW-1185">Reference proteome</keyword>
<dbReference type="EMBL" id="WIXE01007645">
    <property type="protein sequence ID" value="KAK5980237.1"/>
    <property type="molecule type" value="Genomic_DNA"/>
</dbReference>
<name>A0AAN8IST9_TRICO</name>
<dbReference type="Proteomes" id="UP001331761">
    <property type="component" value="Unassembled WGS sequence"/>
</dbReference>
<reference evidence="3 4" key="1">
    <citation type="submission" date="2019-10" db="EMBL/GenBank/DDBJ databases">
        <title>Assembly and Annotation for the nematode Trichostrongylus colubriformis.</title>
        <authorList>
            <person name="Martin J."/>
        </authorList>
    </citation>
    <scope>NUCLEOTIDE SEQUENCE [LARGE SCALE GENOMIC DNA]</scope>
    <source>
        <strain evidence="3">G859</strain>
        <tissue evidence="3">Whole worm</tissue>
    </source>
</reference>
<dbReference type="AlphaFoldDB" id="A0AAN8IST9"/>
<gene>
    <name evidence="3" type="ORF">GCK32_016067</name>
</gene>
<keyword evidence="1" id="KW-1015">Disulfide bond</keyword>
<comment type="caution">
    <text evidence="1">Lacks conserved residue(s) required for the propagation of feature annotation.</text>
</comment>
<organism evidence="3 4">
    <name type="scientific">Trichostrongylus colubriformis</name>
    <name type="common">Black scour worm</name>
    <dbReference type="NCBI Taxonomy" id="6319"/>
    <lineage>
        <taxon>Eukaryota</taxon>
        <taxon>Metazoa</taxon>
        <taxon>Ecdysozoa</taxon>
        <taxon>Nematoda</taxon>
        <taxon>Chromadorea</taxon>
        <taxon>Rhabditida</taxon>
        <taxon>Rhabditina</taxon>
        <taxon>Rhabditomorpha</taxon>
        <taxon>Strongyloidea</taxon>
        <taxon>Trichostrongylidae</taxon>
        <taxon>Trichostrongylus</taxon>
    </lineage>
</organism>
<dbReference type="InterPro" id="IPR003582">
    <property type="entry name" value="ShKT_dom"/>
</dbReference>
<proteinExistence type="predicted"/>
<protein>
    <recommendedName>
        <fullName evidence="2">ShKT domain-containing protein</fullName>
    </recommendedName>
</protein>
<dbReference type="Pfam" id="PF01549">
    <property type="entry name" value="ShK"/>
    <property type="match status" value="2"/>
</dbReference>